<dbReference type="Proteomes" id="UP000054564">
    <property type="component" value="Unassembled WGS sequence"/>
</dbReference>
<reference evidence="2" key="1">
    <citation type="submission" date="2014-03" db="EMBL/GenBank/DDBJ databases">
        <title>The Genome Sequence of Puccinia striiformis f. sp. tritici PST-78.</title>
        <authorList>
            <consortium name="The Broad Institute Genome Sequencing Platform"/>
            <person name="Cuomo C."/>
            <person name="Hulbert S."/>
            <person name="Chen X."/>
            <person name="Walker B."/>
            <person name="Young S.K."/>
            <person name="Zeng Q."/>
            <person name="Gargeya S."/>
            <person name="Fitzgerald M."/>
            <person name="Haas B."/>
            <person name="Abouelleil A."/>
            <person name="Alvarado L."/>
            <person name="Arachchi H.M."/>
            <person name="Berlin A.M."/>
            <person name="Chapman S.B."/>
            <person name="Goldberg J."/>
            <person name="Griggs A."/>
            <person name="Gujja S."/>
            <person name="Hansen M."/>
            <person name="Howarth C."/>
            <person name="Imamovic A."/>
            <person name="Larimer J."/>
            <person name="McCowan C."/>
            <person name="Montmayeur A."/>
            <person name="Murphy C."/>
            <person name="Neiman D."/>
            <person name="Pearson M."/>
            <person name="Priest M."/>
            <person name="Roberts A."/>
            <person name="Saif S."/>
            <person name="Shea T."/>
            <person name="Sisk P."/>
            <person name="Sykes S."/>
            <person name="Wortman J."/>
            <person name="Nusbaum C."/>
            <person name="Birren B."/>
        </authorList>
    </citation>
    <scope>NUCLEOTIDE SEQUENCE [LARGE SCALE GENOMIC DNA]</scope>
    <source>
        <strain evidence="2">race PST-78</strain>
    </source>
</reference>
<organism evidence="1 2">
    <name type="scientific">Puccinia striiformis f. sp. tritici PST-78</name>
    <dbReference type="NCBI Taxonomy" id="1165861"/>
    <lineage>
        <taxon>Eukaryota</taxon>
        <taxon>Fungi</taxon>
        <taxon>Dikarya</taxon>
        <taxon>Basidiomycota</taxon>
        <taxon>Pucciniomycotina</taxon>
        <taxon>Pucciniomycetes</taxon>
        <taxon>Pucciniales</taxon>
        <taxon>Pucciniaceae</taxon>
        <taxon>Puccinia</taxon>
    </lineage>
</organism>
<sequence length="50" mass="5518">NSKRIVCGSRSNVIDGQNSIDHDQRVSNSNSITLNPNPINLLNRIHPPVI</sequence>
<proteinExistence type="predicted"/>
<gene>
    <name evidence="1" type="ORF">PSTG_17476</name>
</gene>
<feature type="non-terminal residue" evidence="1">
    <location>
        <position position="1"/>
    </location>
</feature>
<name>A0A0L0UQ77_9BASI</name>
<keyword evidence="2" id="KW-1185">Reference proteome</keyword>
<dbReference type="EMBL" id="AJIL01000540">
    <property type="protein sequence ID" value="KNE89066.1"/>
    <property type="molecule type" value="Genomic_DNA"/>
</dbReference>
<comment type="caution">
    <text evidence="1">The sequence shown here is derived from an EMBL/GenBank/DDBJ whole genome shotgun (WGS) entry which is preliminary data.</text>
</comment>
<protein>
    <submittedName>
        <fullName evidence="1">Uncharacterized protein</fullName>
    </submittedName>
</protein>
<accession>A0A0L0UQ77</accession>
<evidence type="ECO:0000313" key="1">
    <source>
        <dbReference type="EMBL" id="KNE89066.1"/>
    </source>
</evidence>
<dbReference type="AlphaFoldDB" id="A0A0L0UQ77"/>
<feature type="non-terminal residue" evidence="1">
    <location>
        <position position="50"/>
    </location>
</feature>
<evidence type="ECO:0000313" key="2">
    <source>
        <dbReference type="Proteomes" id="UP000054564"/>
    </source>
</evidence>